<accession>A0A7R9GXI3</accession>
<dbReference type="EMBL" id="OD000609">
    <property type="protein sequence ID" value="CAD7398424.1"/>
    <property type="molecule type" value="Genomic_DNA"/>
</dbReference>
<name>A0A7R9GXI3_TIMPO</name>
<gene>
    <name evidence="1" type="ORF">TPSB3V08_LOCUS1685</name>
</gene>
<protein>
    <submittedName>
        <fullName evidence="1">Uncharacterized protein</fullName>
    </submittedName>
</protein>
<organism evidence="1">
    <name type="scientific">Timema poppense</name>
    <name type="common">Walking stick</name>
    <dbReference type="NCBI Taxonomy" id="170557"/>
    <lineage>
        <taxon>Eukaryota</taxon>
        <taxon>Metazoa</taxon>
        <taxon>Ecdysozoa</taxon>
        <taxon>Arthropoda</taxon>
        <taxon>Hexapoda</taxon>
        <taxon>Insecta</taxon>
        <taxon>Pterygota</taxon>
        <taxon>Neoptera</taxon>
        <taxon>Polyneoptera</taxon>
        <taxon>Phasmatodea</taxon>
        <taxon>Timematodea</taxon>
        <taxon>Timematoidea</taxon>
        <taxon>Timematidae</taxon>
        <taxon>Timema</taxon>
    </lineage>
</organism>
<reference evidence="1" key="1">
    <citation type="submission" date="2020-11" db="EMBL/GenBank/DDBJ databases">
        <authorList>
            <person name="Tran Van P."/>
        </authorList>
    </citation>
    <scope>NUCLEOTIDE SEQUENCE</scope>
</reference>
<proteinExistence type="predicted"/>
<evidence type="ECO:0000313" key="1">
    <source>
        <dbReference type="EMBL" id="CAD7398424.1"/>
    </source>
</evidence>
<sequence>MEDLGFIDLSIPLFSNNQRLSYPSLMPGAVHVHADPNKLNVYKNDTDSWDYTTPAIGTICALNNPLKNKEKGLRLANIDESSRRGPPKIPRAALGRGLARLRAHLPKLAARNTLRRDSANKTRLLKSDVYWRVFCRMPLIAEAKL</sequence>
<dbReference type="AlphaFoldDB" id="A0A7R9GXI3"/>